<accession>A0A7R8VFJ9</accession>
<proteinExistence type="predicted"/>
<name>A0A7R8VFJ9_TIMDO</name>
<reference evidence="1" key="1">
    <citation type="submission" date="2020-11" db="EMBL/GenBank/DDBJ databases">
        <authorList>
            <person name="Tran Van P."/>
        </authorList>
    </citation>
    <scope>NUCLEOTIDE SEQUENCE</scope>
</reference>
<sequence length="480" mass="54391">MDGIFDAHYFDLPSQGNIYSLAELHMSNGTNKILAASLRRKVYLFEYITDNENLKPLVKEVQFTYIPSGAEIISIDAFTKSKSSDDFVIGITIIKCGNNEHSHETYLHIYSEWEPSSEFNMESAAQNCQMLELDFIPYQLYHTELLTGLETDDNNEVVWLLSGSDEKVHLFREDRLNHCYIKSETEDYFPELSRAPSIVMWMNIYHTSDYAQRVTAFGCECGYVKLTVINVPRNEIVSDWSIRFESSVTSVALFNDELKLRCPSFINLTDVSPADEEEPSLHLLVTTTLQPAVIYRNITVQGFESCYNLPDSDSFDAVMCCLVADIDMDGKQEVILGTYGQEMLVYKLESSSEDGKESWQLNCQRGFSNPIYSLLYVDVTGDGVKELVVLTLQGVHIMQELRFIPYTGYNIITSSPLTHNLLNSAPRITFNPYLRNNLVHPKLLDPATNNIRPKVPTLATNRDAVPAKLTNLPLHSTSDS</sequence>
<gene>
    <name evidence="1" type="ORF">TDIB3V08_LOCUS3878</name>
</gene>
<dbReference type="AlphaFoldDB" id="A0A7R8VFJ9"/>
<evidence type="ECO:0008006" key="2">
    <source>
        <dbReference type="Google" id="ProtNLM"/>
    </source>
</evidence>
<dbReference type="PANTHER" id="PTHR15435:SF2">
    <property type="entry name" value="KICSTOR COMPLEX PROTEIN KAPTIN"/>
    <property type="match status" value="1"/>
</dbReference>
<dbReference type="GO" id="GO:1904262">
    <property type="term" value="P:negative regulation of TORC1 signaling"/>
    <property type="evidence" value="ECO:0007669"/>
    <property type="project" value="TreeGrafter"/>
</dbReference>
<dbReference type="GO" id="GO:0034198">
    <property type="term" value="P:cellular response to amino acid starvation"/>
    <property type="evidence" value="ECO:0007669"/>
    <property type="project" value="TreeGrafter"/>
</dbReference>
<dbReference type="GO" id="GO:0007015">
    <property type="term" value="P:actin filament organization"/>
    <property type="evidence" value="ECO:0007669"/>
    <property type="project" value="InterPro"/>
</dbReference>
<dbReference type="GO" id="GO:0051015">
    <property type="term" value="F:actin filament binding"/>
    <property type="evidence" value="ECO:0007669"/>
    <property type="project" value="TreeGrafter"/>
</dbReference>
<organism evidence="1">
    <name type="scientific">Timema douglasi</name>
    <name type="common">Walking stick</name>
    <dbReference type="NCBI Taxonomy" id="61478"/>
    <lineage>
        <taxon>Eukaryota</taxon>
        <taxon>Metazoa</taxon>
        <taxon>Ecdysozoa</taxon>
        <taxon>Arthropoda</taxon>
        <taxon>Hexapoda</taxon>
        <taxon>Insecta</taxon>
        <taxon>Pterygota</taxon>
        <taxon>Neoptera</taxon>
        <taxon>Polyneoptera</taxon>
        <taxon>Phasmatodea</taxon>
        <taxon>Timematodea</taxon>
        <taxon>Timematoidea</taxon>
        <taxon>Timematidae</taxon>
        <taxon>Timema</taxon>
    </lineage>
</organism>
<dbReference type="PANTHER" id="PTHR15435">
    <property type="entry name" value="KICSTOR COMPLEX PROTEIN KAPTIN"/>
    <property type="match status" value="1"/>
</dbReference>
<dbReference type="EMBL" id="OA565716">
    <property type="protein sequence ID" value="CAD7197575.1"/>
    <property type="molecule type" value="Genomic_DNA"/>
</dbReference>
<evidence type="ECO:0000313" key="1">
    <source>
        <dbReference type="EMBL" id="CAD7197575.1"/>
    </source>
</evidence>
<dbReference type="SUPFAM" id="SSF69318">
    <property type="entry name" value="Integrin alpha N-terminal domain"/>
    <property type="match status" value="1"/>
</dbReference>
<protein>
    <recommendedName>
        <fullName evidence="2">Kaptin</fullName>
    </recommendedName>
</protein>
<dbReference type="GO" id="GO:0015629">
    <property type="term" value="C:actin cytoskeleton"/>
    <property type="evidence" value="ECO:0007669"/>
    <property type="project" value="InterPro"/>
</dbReference>
<dbReference type="InterPro" id="IPR028994">
    <property type="entry name" value="Integrin_alpha_N"/>
</dbReference>
<dbReference type="InterPro" id="IPR029982">
    <property type="entry name" value="Kptn"/>
</dbReference>
<dbReference type="GO" id="GO:0030027">
    <property type="term" value="C:lamellipodium"/>
    <property type="evidence" value="ECO:0007669"/>
    <property type="project" value="TreeGrafter"/>
</dbReference>